<organism evidence="2">
    <name type="scientific">uncultured Caudovirales phage</name>
    <dbReference type="NCBI Taxonomy" id="2100421"/>
    <lineage>
        <taxon>Viruses</taxon>
        <taxon>Duplodnaviria</taxon>
        <taxon>Heunggongvirae</taxon>
        <taxon>Uroviricota</taxon>
        <taxon>Caudoviricetes</taxon>
        <taxon>Peduoviridae</taxon>
        <taxon>Maltschvirus</taxon>
        <taxon>Maltschvirus maltsch</taxon>
    </lineage>
</organism>
<sequence length="244" mass="26896">MSKENKKLPEKVGPNKSEPIYPYYRVEETTNGKKTVSYDNPNKPDEAWEFSFGHAGDYETRQFEKDYKGVTTKLSHQTHSYATEGKSEQVDSHNDRSGEATDNKNVAGDTASASGKTSMEGSQKKVSANKEGSFSSTTEGNSNEFVKGDKLQNREGSEYNSIEGDEIKSVGGNKIQIIQNGEFQTHVQDGNMDTRVESGKYKTYSSDEMILESATKITLKVGSSTIVIDTNSITITSSRIDLNP</sequence>
<feature type="region of interest" description="Disordered" evidence="1">
    <location>
        <begin position="69"/>
        <end position="155"/>
    </location>
</feature>
<accession>A0A6J5NUV6</accession>
<protein>
    <submittedName>
        <fullName evidence="2">Uncharacterized protein</fullName>
    </submittedName>
</protein>
<reference evidence="2" key="1">
    <citation type="submission" date="2020-04" db="EMBL/GenBank/DDBJ databases">
        <authorList>
            <person name="Chiriac C."/>
            <person name="Salcher M."/>
            <person name="Ghai R."/>
            <person name="Kavagutti S V."/>
        </authorList>
    </citation>
    <scope>NUCLEOTIDE SEQUENCE</scope>
</reference>
<feature type="compositionally biased region" description="Basic and acidic residues" evidence="1">
    <location>
        <begin position="1"/>
        <end position="10"/>
    </location>
</feature>
<evidence type="ECO:0000313" key="2">
    <source>
        <dbReference type="EMBL" id="CAB4162783.1"/>
    </source>
</evidence>
<dbReference type="EMBL" id="LR796734">
    <property type="protein sequence ID" value="CAB4162783.1"/>
    <property type="molecule type" value="Genomic_DNA"/>
</dbReference>
<name>A0A6J5NUV6_9CAUD</name>
<feature type="compositionally biased region" description="Polar residues" evidence="1">
    <location>
        <begin position="111"/>
        <end position="144"/>
    </location>
</feature>
<proteinExistence type="predicted"/>
<feature type="compositionally biased region" description="Polar residues" evidence="1">
    <location>
        <begin position="72"/>
        <end position="81"/>
    </location>
</feature>
<feature type="compositionally biased region" description="Basic and acidic residues" evidence="1">
    <location>
        <begin position="85"/>
        <end position="102"/>
    </location>
</feature>
<gene>
    <name evidence="2" type="ORF">UFOVP787_114</name>
</gene>
<evidence type="ECO:0000256" key="1">
    <source>
        <dbReference type="SAM" id="MobiDB-lite"/>
    </source>
</evidence>
<feature type="compositionally biased region" description="Basic and acidic residues" evidence="1">
    <location>
        <begin position="146"/>
        <end position="155"/>
    </location>
</feature>
<feature type="region of interest" description="Disordered" evidence="1">
    <location>
        <begin position="1"/>
        <end position="20"/>
    </location>
</feature>